<feature type="domain" description="UvrD-like helicase ATP-binding" evidence="15">
    <location>
        <begin position="13"/>
        <end position="470"/>
    </location>
</feature>
<dbReference type="PROSITE" id="PS51198">
    <property type="entry name" value="UVRD_HELICASE_ATP_BIND"/>
    <property type="match status" value="1"/>
</dbReference>
<comment type="subunit">
    <text evidence="13">Heterodimer of AddA and AddB/RexB.</text>
</comment>
<dbReference type="PANTHER" id="PTHR11070">
    <property type="entry name" value="UVRD / RECB / PCRA DNA HELICASE FAMILY MEMBER"/>
    <property type="match status" value="1"/>
</dbReference>
<name>A0A1H2R8S9_9BACI</name>
<dbReference type="InterPro" id="IPR014017">
    <property type="entry name" value="DNA_helicase_UvrD-like_C"/>
</dbReference>
<evidence type="ECO:0000256" key="12">
    <source>
        <dbReference type="ARBA" id="ARBA00048988"/>
    </source>
</evidence>
<dbReference type="Pfam" id="PF00580">
    <property type="entry name" value="UvrD-helicase"/>
    <property type="match status" value="1"/>
</dbReference>
<evidence type="ECO:0000256" key="11">
    <source>
        <dbReference type="ARBA" id="ARBA00034617"/>
    </source>
</evidence>
<accession>A0A1H2R8S9</accession>
<dbReference type="GO" id="GO:0008408">
    <property type="term" value="F:3'-5' exonuclease activity"/>
    <property type="evidence" value="ECO:0007669"/>
    <property type="project" value="UniProtKB-UniRule"/>
</dbReference>
<dbReference type="GO" id="GO:0005524">
    <property type="term" value="F:ATP binding"/>
    <property type="evidence" value="ECO:0007669"/>
    <property type="project" value="UniProtKB-UniRule"/>
</dbReference>
<dbReference type="PROSITE" id="PS51217">
    <property type="entry name" value="UVRD_HELICASE_CTER"/>
    <property type="match status" value="1"/>
</dbReference>
<evidence type="ECO:0000256" key="8">
    <source>
        <dbReference type="ARBA" id="ARBA00023125"/>
    </source>
</evidence>
<dbReference type="Gene3D" id="3.40.50.300">
    <property type="entry name" value="P-loop containing nucleotide triphosphate hydrolases"/>
    <property type="match status" value="4"/>
</dbReference>
<evidence type="ECO:0000256" key="10">
    <source>
        <dbReference type="ARBA" id="ARBA00023235"/>
    </source>
</evidence>
<dbReference type="SUPFAM" id="SSF52980">
    <property type="entry name" value="Restriction endonuclease-like"/>
    <property type="match status" value="1"/>
</dbReference>
<evidence type="ECO:0000256" key="6">
    <source>
        <dbReference type="ARBA" id="ARBA00022839"/>
    </source>
</evidence>
<keyword evidence="7 13" id="KW-0067">ATP-binding</keyword>
<dbReference type="InterPro" id="IPR038726">
    <property type="entry name" value="PDDEXK_AddAB-type"/>
</dbReference>
<evidence type="ECO:0000313" key="18">
    <source>
        <dbReference type="Proteomes" id="UP000199488"/>
    </source>
</evidence>
<evidence type="ECO:0000256" key="4">
    <source>
        <dbReference type="ARBA" id="ARBA00022801"/>
    </source>
</evidence>
<dbReference type="EMBL" id="FNNC01000001">
    <property type="protein sequence ID" value="SDW15099.1"/>
    <property type="molecule type" value="Genomic_DNA"/>
</dbReference>
<keyword evidence="1 13" id="KW-0540">Nuclease</keyword>
<keyword evidence="5 13" id="KW-0347">Helicase</keyword>
<dbReference type="NCBIfam" id="TIGR02785">
    <property type="entry name" value="addA_Gpos"/>
    <property type="match status" value="1"/>
</dbReference>
<dbReference type="GO" id="GO:0003690">
    <property type="term" value="F:double-stranded DNA binding"/>
    <property type="evidence" value="ECO:0007669"/>
    <property type="project" value="UniProtKB-UniRule"/>
</dbReference>
<comment type="catalytic activity">
    <reaction evidence="12 13">
        <text>ATP + H2O = ADP + phosphate + H(+)</text>
        <dbReference type="Rhea" id="RHEA:13065"/>
        <dbReference type="ChEBI" id="CHEBI:15377"/>
        <dbReference type="ChEBI" id="CHEBI:15378"/>
        <dbReference type="ChEBI" id="CHEBI:30616"/>
        <dbReference type="ChEBI" id="CHEBI:43474"/>
        <dbReference type="ChEBI" id="CHEBI:456216"/>
        <dbReference type="EC" id="5.6.2.4"/>
    </reaction>
</comment>
<dbReference type="InterPro" id="IPR014152">
    <property type="entry name" value="AddA"/>
</dbReference>
<dbReference type="CDD" id="cd17932">
    <property type="entry name" value="DEXQc_UvrD"/>
    <property type="match status" value="2"/>
</dbReference>
<dbReference type="Proteomes" id="UP000199488">
    <property type="component" value="Unassembled WGS sequence"/>
</dbReference>
<evidence type="ECO:0000256" key="5">
    <source>
        <dbReference type="ARBA" id="ARBA00022806"/>
    </source>
</evidence>
<evidence type="ECO:0000256" key="7">
    <source>
        <dbReference type="ARBA" id="ARBA00022840"/>
    </source>
</evidence>
<dbReference type="GO" id="GO:0000724">
    <property type="term" value="P:double-strand break repair via homologous recombination"/>
    <property type="evidence" value="ECO:0007669"/>
    <property type="project" value="UniProtKB-UniRule"/>
</dbReference>
<dbReference type="FunFam" id="3.40.50.300:FF:001236">
    <property type="entry name" value="ATP-dependent helicase/nuclease subunit A"/>
    <property type="match status" value="1"/>
</dbReference>
<dbReference type="STRING" id="1122204.SAMN05421781_0621"/>
<dbReference type="OrthoDB" id="9810135at2"/>
<comment type="similarity">
    <text evidence="13">Belongs to the helicase family. AddA subfamily.</text>
</comment>
<dbReference type="EC" id="3.1.-.-" evidence="13"/>
<dbReference type="Gene3D" id="3.90.320.10">
    <property type="match status" value="1"/>
</dbReference>
<dbReference type="RefSeq" id="WP_091611001.1">
    <property type="nucleotide sequence ID" value="NZ_FNNC01000001.1"/>
</dbReference>
<feature type="binding site" evidence="14">
    <location>
        <begin position="34"/>
        <end position="41"/>
    </location>
    <ligand>
        <name>ATP</name>
        <dbReference type="ChEBI" id="CHEBI:30616"/>
    </ligand>
</feature>
<evidence type="ECO:0000259" key="15">
    <source>
        <dbReference type="PROSITE" id="PS51198"/>
    </source>
</evidence>
<keyword evidence="8 13" id="KW-0238">DNA-binding</keyword>
<proteinExistence type="inferred from homology"/>
<reference evidence="17 18" key="1">
    <citation type="submission" date="2016-10" db="EMBL/GenBank/DDBJ databases">
        <authorList>
            <person name="de Groot N.N."/>
        </authorList>
    </citation>
    <scope>NUCLEOTIDE SEQUENCE [LARGE SCALE GENOMIC DNA]</scope>
    <source>
        <strain evidence="17 18">DSM 23126</strain>
    </source>
</reference>
<dbReference type="GO" id="GO:0043138">
    <property type="term" value="F:3'-5' DNA helicase activity"/>
    <property type="evidence" value="ECO:0007669"/>
    <property type="project" value="UniProtKB-UniRule"/>
</dbReference>
<dbReference type="GO" id="GO:0016887">
    <property type="term" value="F:ATP hydrolysis activity"/>
    <property type="evidence" value="ECO:0007669"/>
    <property type="project" value="RHEA"/>
</dbReference>
<keyword evidence="9 13" id="KW-0234">DNA repair</keyword>
<comment type="function">
    <text evidence="13">The heterodimer acts as both an ATP-dependent DNA helicase and an ATP-dependent, dual-direction single-stranded exonuclease. Recognizes the chi site generating a DNA molecule suitable for the initiation of homologous recombination. The AddA nuclease domain is required for chi fragment generation; this subunit has the helicase and 3' -&gt; 5' nuclease activities.</text>
</comment>
<dbReference type="Pfam" id="PF12705">
    <property type="entry name" value="PDDEXK_1"/>
    <property type="match status" value="1"/>
</dbReference>
<gene>
    <name evidence="13" type="primary">addA</name>
    <name evidence="17" type="ORF">SAMN05421781_0621</name>
</gene>
<evidence type="ECO:0000256" key="9">
    <source>
        <dbReference type="ARBA" id="ARBA00023204"/>
    </source>
</evidence>
<comment type="cofactor">
    <cofactor evidence="13">
        <name>Mg(2+)</name>
        <dbReference type="ChEBI" id="CHEBI:18420"/>
    </cofactor>
</comment>
<keyword evidence="4 13" id="KW-0378">Hydrolase</keyword>
<dbReference type="AlphaFoldDB" id="A0A1H2R8S9"/>
<keyword evidence="3 13" id="KW-0227">DNA damage</keyword>
<evidence type="ECO:0000256" key="3">
    <source>
        <dbReference type="ARBA" id="ARBA00022763"/>
    </source>
</evidence>
<evidence type="ECO:0000259" key="16">
    <source>
        <dbReference type="PROSITE" id="PS51217"/>
    </source>
</evidence>
<dbReference type="HAMAP" id="MF_01451">
    <property type="entry name" value="AddA"/>
    <property type="match status" value="1"/>
</dbReference>
<organism evidence="17 18">
    <name type="scientific">Marinococcus luteus</name>
    <dbReference type="NCBI Taxonomy" id="1122204"/>
    <lineage>
        <taxon>Bacteria</taxon>
        <taxon>Bacillati</taxon>
        <taxon>Bacillota</taxon>
        <taxon>Bacilli</taxon>
        <taxon>Bacillales</taxon>
        <taxon>Bacillaceae</taxon>
        <taxon>Marinococcus</taxon>
    </lineage>
</organism>
<comment type="catalytic activity">
    <reaction evidence="11 13">
        <text>Couples ATP hydrolysis with the unwinding of duplex DNA by translocating in the 3'-5' direction.</text>
        <dbReference type="EC" id="5.6.2.4"/>
    </reaction>
</comment>
<keyword evidence="6 13" id="KW-0269">Exonuclease</keyword>
<keyword evidence="2 13" id="KW-0547">Nucleotide-binding</keyword>
<dbReference type="InterPro" id="IPR011604">
    <property type="entry name" value="PDDEXK-like_dom_sf"/>
</dbReference>
<dbReference type="InterPro" id="IPR027417">
    <property type="entry name" value="P-loop_NTPase"/>
</dbReference>
<dbReference type="PANTHER" id="PTHR11070:SF48">
    <property type="entry name" value="ATP-DEPENDENT HELICASE_NUCLEASE SUBUNIT A"/>
    <property type="match status" value="1"/>
</dbReference>
<dbReference type="GO" id="GO:0005829">
    <property type="term" value="C:cytosol"/>
    <property type="evidence" value="ECO:0007669"/>
    <property type="project" value="TreeGrafter"/>
</dbReference>
<evidence type="ECO:0000256" key="1">
    <source>
        <dbReference type="ARBA" id="ARBA00022722"/>
    </source>
</evidence>
<dbReference type="InterPro" id="IPR014016">
    <property type="entry name" value="UvrD-like_ATP-bd"/>
</dbReference>
<evidence type="ECO:0000256" key="2">
    <source>
        <dbReference type="ARBA" id="ARBA00022741"/>
    </source>
</evidence>
<protein>
    <recommendedName>
        <fullName evidence="13">ATP-dependent helicase/nuclease subunit A</fullName>
        <ecNumber evidence="13">3.1.-.-</ecNumber>
        <ecNumber evidence="13">5.6.2.4</ecNumber>
    </recommendedName>
    <alternativeName>
        <fullName evidence="13">ATP-dependent helicase/nuclease AddA</fullName>
    </alternativeName>
    <alternativeName>
        <fullName evidence="13">DNA 3'-5' helicase AddA</fullName>
    </alternativeName>
</protein>
<keyword evidence="18" id="KW-1185">Reference proteome</keyword>
<dbReference type="InterPro" id="IPR011335">
    <property type="entry name" value="Restrct_endonuc-II-like"/>
</dbReference>
<evidence type="ECO:0000256" key="13">
    <source>
        <dbReference type="HAMAP-Rule" id="MF_01451"/>
    </source>
</evidence>
<evidence type="ECO:0000313" key="17">
    <source>
        <dbReference type="EMBL" id="SDW15099.1"/>
    </source>
</evidence>
<feature type="domain" description="UvrD-like helicase C-terminal" evidence="16">
    <location>
        <begin position="497"/>
        <end position="784"/>
    </location>
</feature>
<dbReference type="Pfam" id="PF13361">
    <property type="entry name" value="UvrD_C"/>
    <property type="match status" value="1"/>
</dbReference>
<sequence length="1209" mass="138438">MSLRTIPEKPTDARWTDSQWEAIQAEGSNILVSAAAGSGKTAVLVERVIRKITQPEEPVDVDRLLIVTFTNAAAAEMKTRVGKALEEKLKADPANLHIRRQLALLNRASISTLHSFCMNVIRTYYYLVDVDPQFRIMDQNEGAMIQEELLEELLEENYAAENNDDFVLLADRLNKDRSDDSLREAVLRLFQYSRAHADPAAWLQEVAEQYRTDGSRSIEELPWGREMMQQAETSLAGAVLKYENAIAAAGQPDGPKANLGLLQEELDTCRRALEATTWKDMQQTLAGFTFKKLGSKKEADAAPERREQIKNNRDGAKKVIQKLQEEMVAENPEDALSDIAALYPSVRELCRLVQTFSERYYQVKQKRAMMDFSDLEHTCLQILDFEEASDHYQGFFQEVLVDEYQDTNFVQEKIVTQLASGDNLFMVGDVKQSIYRFRLAEPDLFLEKFQRYGESDDGERIMLDKNFRSRRQVLDAVNYLFRQLMDNDLGGIAYDREAELKWGNDQYPDIGDMVTEVAVIDQEDVADNDPQAAELTNARAEARWIAQAVSHSMQNGWVTDQETGEKRRPVYRDHVILMRSMPWVNEMMEEMQAYGIPVYAEVSGGYFQAVEIQIMISLLQIIDNPLQDIPLASVLRSPIIGWDEEMLAAVRLEDKNASFYQCVELAAAGTSGMQPRAEAFLEQLEGWRSRSKYEPLSEFIWALLEETGYLDFCSGLHGGKQRRANLLALYDRARVYESTSFRGVFRFLRFIEGMKNRKEDLGTARALGEQEDVVRFMSIHKSKGLEFPIVYAAGLQKGFNVQDQRQPLLFHKELGIGMKYVDPKQRVSWPTLPHAAIKHRMKTESLAEELRVLYVAFTRAEEHLTLVSSMQKVEKKFEEWEQKSAQAGNTLELHDRLEAQHAFDWLMPVLLQHAEVDPLEQQTVRNRSDNSSWKVHIVPASTLQIGSVLEEAPAQDWLQAVKDKEEVPAGEEWDTEVRRRMYWRYSYEEDTRHAAKISVSEWKRRSEDPQAEQRHATTFTSSYARRPSFMMEEAVSPAEKGTVLHIVMEQLSFTGAPDEERVDRLLRRLTDEEYITAAQAESVDTDAVTAFFETELGRRVLAAETVQKEVPITAGVTGDGLENRQLLQGIADLVIQEADGRWVLIDYKTDRVQSRFPGNPKQQQEFLRERYQTQLDLYRSSLESIWGTAIPEAYIFAFDGMQTIPMNGR</sequence>
<dbReference type="SUPFAM" id="SSF52540">
    <property type="entry name" value="P-loop containing nucleoside triphosphate hydrolases"/>
    <property type="match status" value="1"/>
</dbReference>
<evidence type="ECO:0000256" key="14">
    <source>
        <dbReference type="PROSITE-ProRule" id="PRU00560"/>
    </source>
</evidence>
<dbReference type="EC" id="5.6.2.4" evidence="13"/>
<keyword evidence="10 13" id="KW-0413">Isomerase</keyword>
<dbReference type="InterPro" id="IPR000212">
    <property type="entry name" value="DNA_helicase_UvrD/REP"/>
</dbReference>
<dbReference type="GO" id="GO:0033202">
    <property type="term" value="C:DNA helicase complex"/>
    <property type="evidence" value="ECO:0007669"/>
    <property type="project" value="TreeGrafter"/>
</dbReference>